<dbReference type="InterPro" id="IPR050884">
    <property type="entry name" value="CNP_phosphodiesterase-III"/>
</dbReference>
<evidence type="ECO:0000256" key="2">
    <source>
        <dbReference type="ARBA" id="ARBA00022801"/>
    </source>
</evidence>
<keyword evidence="2" id="KW-0378">Hydrolase</keyword>
<dbReference type="InterPro" id="IPR029052">
    <property type="entry name" value="Metallo-depent_PP-like"/>
</dbReference>
<dbReference type="PANTHER" id="PTHR42988:SF2">
    <property type="entry name" value="CYCLIC NUCLEOTIDE PHOSPHODIESTERASE CBUA0032-RELATED"/>
    <property type="match status" value="1"/>
</dbReference>
<dbReference type="EMBL" id="CP042304">
    <property type="protein sequence ID" value="QDZ12613.1"/>
    <property type="molecule type" value="Genomic_DNA"/>
</dbReference>
<dbReference type="GO" id="GO:0046872">
    <property type="term" value="F:metal ion binding"/>
    <property type="evidence" value="ECO:0007669"/>
    <property type="project" value="UniProtKB-KW"/>
</dbReference>
<comment type="similarity">
    <text evidence="4">Belongs to the cyclic nucleotide phosphodiesterase class-III family.</text>
</comment>
<dbReference type="SUPFAM" id="SSF56300">
    <property type="entry name" value="Metallo-dependent phosphatases"/>
    <property type="match status" value="1"/>
</dbReference>
<dbReference type="Pfam" id="PF00149">
    <property type="entry name" value="Metallophos"/>
    <property type="match status" value="1"/>
</dbReference>
<protein>
    <submittedName>
        <fullName evidence="6">Phosphodiesterase</fullName>
    </submittedName>
</protein>
<keyword evidence="7" id="KW-1185">Reference proteome</keyword>
<evidence type="ECO:0000313" key="7">
    <source>
        <dbReference type="Proteomes" id="UP000315364"/>
    </source>
</evidence>
<keyword evidence="3" id="KW-0408">Iron</keyword>
<evidence type="ECO:0000256" key="4">
    <source>
        <dbReference type="ARBA" id="ARBA00025742"/>
    </source>
</evidence>
<organism evidence="6 7">
    <name type="scientific">Devosia ginsengisoli</name>
    <dbReference type="NCBI Taxonomy" id="400770"/>
    <lineage>
        <taxon>Bacteria</taxon>
        <taxon>Pseudomonadati</taxon>
        <taxon>Pseudomonadota</taxon>
        <taxon>Alphaproteobacteria</taxon>
        <taxon>Hyphomicrobiales</taxon>
        <taxon>Devosiaceae</taxon>
        <taxon>Devosia</taxon>
    </lineage>
</organism>
<gene>
    <name evidence="6" type="ORF">FPZ08_18780</name>
</gene>
<keyword evidence="1" id="KW-0479">Metal-binding</keyword>
<accession>A0A5B8LWY9</accession>
<dbReference type="InterPro" id="IPR026575">
    <property type="entry name" value="GpdQ/CpdA-like"/>
</dbReference>
<dbReference type="KEGG" id="dea:FPZ08_18780"/>
<dbReference type="Gene3D" id="3.60.21.10">
    <property type="match status" value="1"/>
</dbReference>
<feature type="domain" description="Calcineurin-like phosphoesterase" evidence="5">
    <location>
        <begin position="19"/>
        <end position="210"/>
    </location>
</feature>
<evidence type="ECO:0000259" key="5">
    <source>
        <dbReference type="Pfam" id="PF00149"/>
    </source>
</evidence>
<evidence type="ECO:0000256" key="3">
    <source>
        <dbReference type="ARBA" id="ARBA00023004"/>
    </source>
</evidence>
<evidence type="ECO:0000256" key="1">
    <source>
        <dbReference type="ARBA" id="ARBA00022723"/>
    </source>
</evidence>
<proteinExistence type="inferred from homology"/>
<name>A0A5B8LWY9_9HYPH</name>
<dbReference type="Proteomes" id="UP000315364">
    <property type="component" value="Chromosome"/>
</dbReference>
<dbReference type="AlphaFoldDB" id="A0A5B8LWY9"/>
<dbReference type="InterPro" id="IPR004843">
    <property type="entry name" value="Calcineurin-like_PHP"/>
</dbReference>
<dbReference type="PANTHER" id="PTHR42988">
    <property type="entry name" value="PHOSPHOHYDROLASE"/>
    <property type="match status" value="1"/>
</dbReference>
<dbReference type="CDD" id="cd07402">
    <property type="entry name" value="MPP_GpdQ"/>
    <property type="match status" value="1"/>
</dbReference>
<dbReference type="OrthoDB" id="651281at2"/>
<sequence>MPEIHLYQWPGSVALQDVKFIHFTDPHLDVGSSRLYGLEPAARLQACVAHMAAHHGDAAFAVLTGDLTHDGSVASYQQVRTLLAPLALPVHPLIGNHDDRASFQQAFPEVAADQAGFVQYVVRYGGRRFIVLDTVQAGSHEGVLDAARLAWLRQVLAEDPTDPCYLFLHHPPMAVGMPRSDTMAINDPGFEAILAEASNVRHIFFGHLHRAVSGIWRGIPFSGIPGLSHQVALDLVENDGRIRGSHEPPSYSVVLLRQDDVIIHQCHFLDDSGTFYL</sequence>
<reference evidence="6 7" key="1">
    <citation type="submission" date="2019-07" db="EMBL/GenBank/DDBJ databases">
        <title>Full genome sequence of Devosia sp. Gsoil 520.</title>
        <authorList>
            <person name="Im W.-T."/>
        </authorList>
    </citation>
    <scope>NUCLEOTIDE SEQUENCE [LARGE SCALE GENOMIC DNA]</scope>
    <source>
        <strain evidence="6 7">Gsoil 520</strain>
    </source>
</reference>
<evidence type="ECO:0000313" key="6">
    <source>
        <dbReference type="EMBL" id="QDZ12613.1"/>
    </source>
</evidence>
<dbReference type="GO" id="GO:0004112">
    <property type="term" value="F:cyclic-nucleotide phosphodiesterase activity"/>
    <property type="evidence" value="ECO:0007669"/>
    <property type="project" value="InterPro"/>
</dbReference>